<evidence type="ECO:0000259" key="8">
    <source>
        <dbReference type="Pfam" id="PF02308"/>
    </source>
</evidence>
<evidence type="ECO:0000256" key="2">
    <source>
        <dbReference type="ARBA" id="ARBA00009298"/>
    </source>
</evidence>
<feature type="domain" description="MgtC/SapB/SrpB/YhiD N-terminal" evidence="8">
    <location>
        <begin position="22"/>
        <end position="151"/>
    </location>
</feature>
<name>A0A3A5KTX9_9HYPH</name>
<evidence type="ECO:0000256" key="3">
    <source>
        <dbReference type="ARBA" id="ARBA00022475"/>
    </source>
</evidence>
<gene>
    <name evidence="9" type="ORF">D3227_10800</name>
</gene>
<keyword evidence="4 7" id="KW-0812">Transmembrane</keyword>
<dbReference type="AlphaFoldDB" id="A0A3A5KTX9"/>
<dbReference type="EMBL" id="QZWZ01000007">
    <property type="protein sequence ID" value="RJT39885.1"/>
    <property type="molecule type" value="Genomic_DNA"/>
</dbReference>
<dbReference type="GO" id="GO:0005886">
    <property type="term" value="C:plasma membrane"/>
    <property type="evidence" value="ECO:0007669"/>
    <property type="project" value="UniProtKB-SubCell"/>
</dbReference>
<evidence type="ECO:0000256" key="6">
    <source>
        <dbReference type="ARBA" id="ARBA00023136"/>
    </source>
</evidence>
<feature type="transmembrane region" description="Helical" evidence="7">
    <location>
        <begin position="132"/>
        <end position="151"/>
    </location>
</feature>
<keyword evidence="5 7" id="KW-1133">Transmembrane helix</keyword>
<evidence type="ECO:0000256" key="4">
    <source>
        <dbReference type="ARBA" id="ARBA00022692"/>
    </source>
</evidence>
<proteinExistence type="inferred from homology"/>
<dbReference type="Pfam" id="PF02308">
    <property type="entry name" value="MgtC"/>
    <property type="match status" value="1"/>
</dbReference>
<feature type="transmembrane region" description="Helical" evidence="7">
    <location>
        <begin position="81"/>
        <end position="101"/>
    </location>
</feature>
<feature type="transmembrane region" description="Helical" evidence="7">
    <location>
        <begin position="47"/>
        <end position="69"/>
    </location>
</feature>
<evidence type="ECO:0000256" key="5">
    <source>
        <dbReference type="ARBA" id="ARBA00022989"/>
    </source>
</evidence>
<evidence type="ECO:0000256" key="1">
    <source>
        <dbReference type="ARBA" id="ARBA00004651"/>
    </source>
</evidence>
<organism evidence="9 10">
    <name type="scientific">Mesorhizobium waimense</name>
    <dbReference type="NCBI Taxonomy" id="1300307"/>
    <lineage>
        <taxon>Bacteria</taxon>
        <taxon>Pseudomonadati</taxon>
        <taxon>Pseudomonadota</taxon>
        <taxon>Alphaproteobacteria</taxon>
        <taxon>Hyphomicrobiales</taxon>
        <taxon>Phyllobacteriaceae</taxon>
        <taxon>Mesorhizobium</taxon>
    </lineage>
</organism>
<dbReference type="OrthoDB" id="9811198at2"/>
<sequence>MFEPFCCEMPLHPTWPDLAARLLLTLLAGVLIGLNRESRGRTAGLRTTILVGLAAAIAMIQANILLDIAGKETDSFGRMDVLRFPLGVLTGVGFIGGGAILRRGDLVTGVTTAATMWIMTMIGLAFGGGQFGLAGIATLLTLVTLQALRWVDLRIPRDHHAILSVSWAKGLPPDLQEMVRPLGYEARFVGMEHDAGRERFVFSFNLEWKQPDAIEPSTDVLAVVGQHCELERFELVGEKTS</sequence>
<comment type="caution">
    <text evidence="9">The sequence shown here is derived from an EMBL/GenBank/DDBJ whole genome shotgun (WGS) entry which is preliminary data.</text>
</comment>
<evidence type="ECO:0000256" key="7">
    <source>
        <dbReference type="RuleBase" id="RU365041"/>
    </source>
</evidence>
<protein>
    <recommendedName>
        <fullName evidence="7">Protein MgtC</fullName>
    </recommendedName>
</protein>
<dbReference type="InterPro" id="IPR049177">
    <property type="entry name" value="MgtC_SapB_SrpB_YhiD_N"/>
</dbReference>
<keyword evidence="7" id="KW-0997">Cell inner membrane</keyword>
<dbReference type="InterPro" id="IPR003416">
    <property type="entry name" value="MgtC/SapB/SrpB/YhiD_fam"/>
</dbReference>
<dbReference type="PANTHER" id="PTHR33778">
    <property type="entry name" value="PROTEIN MGTC"/>
    <property type="match status" value="1"/>
</dbReference>
<evidence type="ECO:0000313" key="10">
    <source>
        <dbReference type="Proteomes" id="UP000272706"/>
    </source>
</evidence>
<reference evidence="9 10" key="1">
    <citation type="submission" date="2018-09" db="EMBL/GenBank/DDBJ databases">
        <title>Mesorhizobium carmichaelinearum sp. nov. isolated from Carmichaelinea spp. root nodules in New Zealand.</title>
        <authorList>
            <person name="De Meyer S.E."/>
        </authorList>
    </citation>
    <scope>NUCLEOTIDE SEQUENCE [LARGE SCALE GENOMIC DNA]</scope>
    <source>
        <strain evidence="9 10">ICMP19557</strain>
    </source>
</reference>
<accession>A0A3A5KTX9</accession>
<comment type="subcellular location">
    <subcellularLocation>
        <location evidence="7">Cell inner membrane</location>
        <topology evidence="7">Multi-pass membrane protein</topology>
    </subcellularLocation>
    <subcellularLocation>
        <location evidence="1">Cell membrane</location>
        <topology evidence="1">Multi-pass membrane protein</topology>
    </subcellularLocation>
</comment>
<dbReference type="RefSeq" id="WP_120014109.1">
    <property type="nucleotide sequence ID" value="NZ_QZWZ01000007.1"/>
</dbReference>
<keyword evidence="10" id="KW-1185">Reference proteome</keyword>
<comment type="similarity">
    <text evidence="2 7">Belongs to the MgtC/SapB family.</text>
</comment>
<dbReference type="PRINTS" id="PR01837">
    <property type="entry name" value="MGTCSAPBPROT"/>
</dbReference>
<evidence type="ECO:0000313" key="9">
    <source>
        <dbReference type="EMBL" id="RJT39885.1"/>
    </source>
</evidence>
<feature type="transmembrane region" description="Helical" evidence="7">
    <location>
        <begin position="18"/>
        <end position="35"/>
    </location>
</feature>
<keyword evidence="6 7" id="KW-0472">Membrane</keyword>
<dbReference type="PANTHER" id="PTHR33778:SF1">
    <property type="entry name" value="MAGNESIUM TRANSPORTER YHID-RELATED"/>
    <property type="match status" value="1"/>
</dbReference>
<keyword evidence="3" id="KW-1003">Cell membrane</keyword>
<dbReference type="Proteomes" id="UP000272706">
    <property type="component" value="Unassembled WGS sequence"/>
</dbReference>